<evidence type="ECO:0000313" key="2">
    <source>
        <dbReference type="Proteomes" id="UP000248688"/>
    </source>
</evidence>
<dbReference type="OrthoDB" id="9894992at2"/>
<sequence length="65" mass="7506">MEKDEKSPLQLLRSDIQKSCPALADHQIIRLCEDYGIQYDIPDANTLRIFMLLASAEQKLLEDEQ</sequence>
<dbReference type="AlphaFoldDB" id="A0A2Z4IQ85"/>
<dbReference type="RefSeq" id="WP_112785826.1">
    <property type="nucleotide sequence ID" value="NZ_CP030041.1"/>
</dbReference>
<proteinExistence type="predicted"/>
<protein>
    <submittedName>
        <fullName evidence="1">Uncharacterized protein</fullName>
    </submittedName>
</protein>
<dbReference type="EMBL" id="CP030041">
    <property type="protein sequence ID" value="AWW32453.1"/>
    <property type="molecule type" value="Genomic_DNA"/>
</dbReference>
<keyword evidence="2" id="KW-1185">Reference proteome</keyword>
<organism evidence="1 2">
    <name type="scientific">Echinicola strongylocentroti</name>
    <dbReference type="NCBI Taxonomy" id="1795355"/>
    <lineage>
        <taxon>Bacteria</taxon>
        <taxon>Pseudomonadati</taxon>
        <taxon>Bacteroidota</taxon>
        <taxon>Cytophagia</taxon>
        <taxon>Cytophagales</taxon>
        <taxon>Cyclobacteriaceae</taxon>
        <taxon>Echinicola</taxon>
    </lineage>
</organism>
<accession>A0A2Z4IQ85</accession>
<name>A0A2Z4IQ85_9BACT</name>
<evidence type="ECO:0000313" key="1">
    <source>
        <dbReference type="EMBL" id="AWW32453.1"/>
    </source>
</evidence>
<dbReference type="Proteomes" id="UP000248688">
    <property type="component" value="Chromosome"/>
</dbReference>
<dbReference type="KEGG" id="est:DN752_21160"/>
<gene>
    <name evidence="1" type="ORF">DN752_21160</name>
</gene>
<reference evidence="1 2" key="1">
    <citation type="submission" date="2018-06" db="EMBL/GenBank/DDBJ databases">
        <title>Echinicola strongylocentroti sp. nov., isolated from a sea urchin Strongylocentrotus intermedius.</title>
        <authorList>
            <person name="Bae S.S."/>
        </authorList>
    </citation>
    <scope>NUCLEOTIDE SEQUENCE [LARGE SCALE GENOMIC DNA]</scope>
    <source>
        <strain evidence="1 2">MEBiC08714</strain>
    </source>
</reference>